<evidence type="ECO:0000313" key="11">
    <source>
        <dbReference type="EMBL" id="QIQ21927.1"/>
    </source>
</evidence>
<keyword evidence="12" id="KW-1185">Reference proteome</keyword>
<dbReference type="InterPro" id="IPR007807">
    <property type="entry name" value="TcmA/NAT10_helicase"/>
</dbReference>
<dbReference type="GO" id="GO:0005737">
    <property type="term" value="C:cytoplasm"/>
    <property type="evidence" value="ECO:0007669"/>
    <property type="project" value="UniProtKB-SubCell"/>
</dbReference>
<dbReference type="SUPFAM" id="SSF52540">
    <property type="entry name" value="P-loop containing nucleoside triphosphate hydrolases"/>
    <property type="match status" value="1"/>
</dbReference>
<dbReference type="InterPro" id="IPR027417">
    <property type="entry name" value="P-loop_NTPase"/>
</dbReference>
<dbReference type="InterPro" id="IPR016181">
    <property type="entry name" value="Acyl_CoA_acyltransferase"/>
</dbReference>
<name>A0A6G9IDL2_9GAMM</name>
<keyword evidence="3 9" id="KW-0808">Transferase</keyword>
<comment type="similarity">
    <text evidence="9">Belongs to the TmcA family.</text>
</comment>
<keyword evidence="2 9" id="KW-0820">tRNA-binding</keyword>
<dbReference type="InterPro" id="IPR032672">
    <property type="entry name" value="TmcA/NAT10/Kre33"/>
</dbReference>
<dbReference type="Gene3D" id="3.40.630.30">
    <property type="match status" value="1"/>
</dbReference>
<dbReference type="InterPro" id="IPR024914">
    <property type="entry name" value="tRNA_acetyltr_TmcA"/>
</dbReference>
<dbReference type="Pfam" id="PF17176">
    <property type="entry name" value="tRNA_bind_3"/>
    <property type="match status" value="1"/>
</dbReference>
<dbReference type="Pfam" id="PF05127">
    <property type="entry name" value="NAT10_TcmA_helicase"/>
    <property type="match status" value="1"/>
</dbReference>
<dbReference type="GO" id="GO:0005524">
    <property type="term" value="F:ATP binding"/>
    <property type="evidence" value="ECO:0007669"/>
    <property type="project" value="UniProtKB-UniRule"/>
</dbReference>
<dbReference type="HAMAP" id="MF_01886">
    <property type="entry name" value="tRNA_acetyltr_TmcA"/>
    <property type="match status" value="1"/>
</dbReference>
<dbReference type="InterPro" id="IPR033442">
    <property type="entry name" value="TmcA_tRNA_bind"/>
</dbReference>
<dbReference type="FunCoup" id="A0A6G9IDL2">
    <property type="interactions" value="20"/>
</dbReference>
<dbReference type="EC" id="2.3.1.193" evidence="9"/>
<dbReference type="AlphaFoldDB" id="A0A6G9IDL2"/>
<feature type="binding site" evidence="9">
    <location>
        <position position="316"/>
    </location>
    <ligand>
        <name>ATP</name>
        <dbReference type="ChEBI" id="CHEBI:30616"/>
    </ligand>
</feature>
<evidence type="ECO:0000313" key="12">
    <source>
        <dbReference type="Proteomes" id="UP000501168"/>
    </source>
</evidence>
<keyword evidence="8 9" id="KW-0012">Acyltransferase</keyword>
<dbReference type="RefSeq" id="WP_166917198.1">
    <property type="nucleotide sequence ID" value="NZ_CP050253.1"/>
</dbReference>
<evidence type="ECO:0000256" key="1">
    <source>
        <dbReference type="ARBA" id="ARBA00022490"/>
    </source>
</evidence>
<organism evidence="11 12">
    <name type="scientific">Zophobihabitans entericus</name>
    <dbReference type="NCBI Taxonomy" id="1635327"/>
    <lineage>
        <taxon>Bacteria</taxon>
        <taxon>Pseudomonadati</taxon>
        <taxon>Pseudomonadota</taxon>
        <taxon>Gammaproteobacteria</taxon>
        <taxon>Orbales</taxon>
        <taxon>Orbaceae</taxon>
        <taxon>Zophobihabitans</taxon>
    </lineage>
</organism>
<dbReference type="Pfam" id="PF08351">
    <property type="entry name" value="TmcA_N"/>
    <property type="match status" value="1"/>
</dbReference>
<evidence type="ECO:0000256" key="7">
    <source>
        <dbReference type="ARBA" id="ARBA00022884"/>
    </source>
</evidence>
<dbReference type="Gene3D" id="1.20.120.890">
    <property type="entry name" value="tRNA(Met) cytidine acetyltransferase, tail domain"/>
    <property type="match status" value="1"/>
</dbReference>
<feature type="domain" description="N-acetyltransferase" evidence="10">
    <location>
        <begin position="395"/>
        <end position="533"/>
    </location>
</feature>
<dbReference type="InterPro" id="IPR038321">
    <property type="entry name" value="TmcA_C_sf"/>
</dbReference>
<evidence type="ECO:0000256" key="8">
    <source>
        <dbReference type="ARBA" id="ARBA00023315"/>
    </source>
</evidence>
<protein>
    <recommendedName>
        <fullName evidence="9">tRNA(Met) cytidine acetyltransferase TmcA</fullName>
        <ecNumber evidence="9">2.3.1.193</ecNumber>
    </recommendedName>
</protein>
<dbReference type="GO" id="GO:1990883">
    <property type="term" value="F:18S rRNA cytidine N-acetyltransferase activity"/>
    <property type="evidence" value="ECO:0007669"/>
    <property type="project" value="TreeGrafter"/>
</dbReference>
<dbReference type="InterPro" id="IPR013562">
    <property type="entry name" value="TmcA/NAT10_N"/>
</dbReference>
<dbReference type="GO" id="GO:0051392">
    <property type="term" value="F:tRNA cytidine N4-acetyltransferase activity"/>
    <property type="evidence" value="ECO:0007669"/>
    <property type="project" value="UniProtKB-UniRule"/>
</dbReference>
<evidence type="ECO:0000256" key="6">
    <source>
        <dbReference type="ARBA" id="ARBA00022840"/>
    </source>
</evidence>
<proteinExistence type="inferred from homology"/>
<feature type="binding site" evidence="9">
    <location>
        <position position="174"/>
    </location>
    <ligand>
        <name>ATP</name>
        <dbReference type="ChEBI" id="CHEBI:30616"/>
    </ligand>
</feature>
<keyword evidence="4 9" id="KW-0819">tRNA processing</keyword>
<dbReference type="Proteomes" id="UP000501168">
    <property type="component" value="Chromosome"/>
</dbReference>
<evidence type="ECO:0000256" key="5">
    <source>
        <dbReference type="ARBA" id="ARBA00022741"/>
    </source>
</evidence>
<dbReference type="Pfam" id="PF13718">
    <property type="entry name" value="GNAT_acetyltr_2"/>
    <property type="match status" value="1"/>
</dbReference>
<feature type="binding site" evidence="9">
    <location>
        <begin position="461"/>
        <end position="463"/>
    </location>
    <ligand>
        <name>acetyl-CoA</name>
        <dbReference type="ChEBI" id="CHEBI:57288"/>
    </ligand>
</feature>
<dbReference type="EMBL" id="CP050253">
    <property type="protein sequence ID" value="QIQ21927.1"/>
    <property type="molecule type" value="Genomic_DNA"/>
</dbReference>
<dbReference type="SUPFAM" id="SSF55729">
    <property type="entry name" value="Acyl-CoA N-acyltransferases (Nat)"/>
    <property type="match status" value="1"/>
</dbReference>
<evidence type="ECO:0000256" key="2">
    <source>
        <dbReference type="ARBA" id="ARBA00022555"/>
    </source>
</evidence>
<dbReference type="GO" id="GO:1904812">
    <property type="term" value="P:rRNA acetylation involved in maturation of SSU-rRNA"/>
    <property type="evidence" value="ECO:0007669"/>
    <property type="project" value="TreeGrafter"/>
</dbReference>
<dbReference type="InterPro" id="IPR000182">
    <property type="entry name" value="GNAT_dom"/>
</dbReference>
<keyword evidence="5 9" id="KW-0547">Nucleotide-binding</keyword>
<comment type="caution">
    <text evidence="9">Lacks conserved residue(s) required for the propagation of feature annotation.</text>
</comment>
<comment type="catalytic activity">
    <reaction evidence="9">
        <text>cytidine(34) in elongator tRNA(Met) + acetyl-CoA + ATP + H2O = N(4)-acetylcytidine(34) in elongator tRNA(Met) + ADP + phosphate + CoA + H(+)</text>
        <dbReference type="Rhea" id="RHEA:43788"/>
        <dbReference type="Rhea" id="RHEA-COMP:10693"/>
        <dbReference type="Rhea" id="RHEA-COMP:10694"/>
        <dbReference type="ChEBI" id="CHEBI:15377"/>
        <dbReference type="ChEBI" id="CHEBI:15378"/>
        <dbReference type="ChEBI" id="CHEBI:30616"/>
        <dbReference type="ChEBI" id="CHEBI:43474"/>
        <dbReference type="ChEBI" id="CHEBI:57287"/>
        <dbReference type="ChEBI" id="CHEBI:57288"/>
        <dbReference type="ChEBI" id="CHEBI:74900"/>
        <dbReference type="ChEBI" id="CHEBI:82748"/>
        <dbReference type="ChEBI" id="CHEBI:456216"/>
        <dbReference type="EC" id="2.3.1.193"/>
    </reaction>
</comment>
<dbReference type="Gene3D" id="3.40.50.11040">
    <property type="match status" value="1"/>
</dbReference>
<reference evidence="11 12" key="1">
    <citation type="submission" date="2020-03" db="EMBL/GenBank/DDBJ databases">
        <title>Complete genome sequence of Orbus sp. IPMB12 (BCRC 80908).</title>
        <authorList>
            <person name="Lo W.-S."/>
            <person name="Chang T.-H."/>
            <person name="Kuo C.-H."/>
        </authorList>
    </citation>
    <scope>NUCLEOTIDE SEQUENCE [LARGE SCALE GENOMIC DNA]</scope>
    <source>
        <strain evidence="11 12">IPMB12</strain>
    </source>
</reference>
<dbReference type="InParanoid" id="A0A6G9IDL2"/>
<dbReference type="Gene3D" id="3.40.50.300">
    <property type="entry name" value="P-loop containing nucleotide triphosphate hydrolases"/>
    <property type="match status" value="1"/>
</dbReference>
<sequence length="664" mass="73747">MNLPAHALNRQLIILQGQPSRLYADCRAFISHITGDWITLSYQSSLPNVLSPEQAKKLLGQEFKHAIFDATEGFNLDAFVILAGTLSAGSVCLLLLPENPAQCADIDSLRWNESPEPIQTPNFYTYLQQIIACTQTLVIPSGSADILQLITQVQQNNQSVSAQNLGRLTPSAEQQQILDLLKVTNKPAVILTAKRGRGKSALAGLFTWQKFCWITAPNRQATGTLHEFAKPGTPFFAPDCLINEFHGLSEKPEWLIIDEAAMIPLPLLLSLITLGSKVLLTTTIDGYEGTGQGFVLKLLPQLKQDYAWLTLQAPMRWSDDDSLEHFVDSLLMNNFNQNKELHNKSSIKSIGYNYLKQGDLIASQPNLTQIYQLLKQAHYRTSPVDLRRLLDAGNIHISTANSAQTVGVILSIAEGGLSPELAQAVWAGIRRPKGNLVAQSLAAHAGVQLAAELKSWRVNRIAVTEEYRRQGIAKHLIRQHIQLAQEYLCDFVSVSFAYTTEMEEFWTACGFTVVHIGSHKEASSGCYAAMAIYPLTPAGDGLQQKLAQNLARNWFWQRDIIELSLPIEIDTNQKLDQQDIELLSGFAAAFRPLEGSYAMLCRLINTSELAEVLSQYAPVLCLLLKEKKTEQQVIALFHLTGKNELIQAMRREAGQILQIIEGRI</sequence>
<keyword evidence="7 9" id="KW-0694">RNA-binding</keyword>
<evidence type="ECO:0000256" key="3">
    <source>
        <dbReference type="ARBA" id="ARBA00022679"/>
    </source>
</evidence>
<comment type="subcellular location">
    <subcellularLocation>
        <location evidence="9">Cytoplasm</location>
    </subcellularLocation>
</comment>
<dbReference type="PANTHER" id="PTHR10925">
    <property type="entry name" value="N-ACETYLTRANSFERASE 10"/>
    <property type="match status" value="1"/>
</dbReference>
<keyword evidence="1 9" id="KW-0963">Cytoplasm</keyword>
<evidence type="ECO:0000256" key="9">
    <source>
        <dbReference type="HAMAP-Rule" id="MF_01886"/>
    </source>
</evidence>
<comment type="function">
    <text evidence="9">Catalyzes the formation of N(4)-acetylcytidine (ac(4)C) at the wobble position of tRNA(Met), by using acetyl-CoA as an acetyl donor and ATP (or GTP).</text>
</comment>
<dbReference type="GO" id="GO:0051391">
    <property type="term" value="P:tRNA acetylation"/>
    <property type="evidence" value="ECO:0007669"/>
    <property type="project" value="UniProtKB-UniRule"/>
</dbReference>
<keyword evidence="6 9" id="KW-0067">ATP-binding</keyword>
<dbReference type="KEGG" id="orb:IPMB12_09700"/>
<feature type="binding site" evidence="9">
    <location>
        <position position="501"/>
    </location>
    <ligand>
        <name>acetyl-CoA</name>
        <dbReference type="ChEBI" id="CHEBI:57288"/>
    </ligand>
</feature>
<dbReference type="GO" id="GO:0000049">
    <property type="term" value="F:tRNA binding"/>
    <property type="evidence" value="ECO:0007669"/>
    <property type="project" value="UniProtKB-UniRule"/>
</dbReference>
<evidence type="ECO:0000259" key="10">
    <source>
        <dbReference type="PROSITE" id="PS51186"/>
    </source>
</evidence>
<dbReference type="PROSITE" id="PS51186">
    <property type="entry name" value="GNAT"/>
    <property type="match status" value="1"/>
</dbReference>
<accession>A0A6G9IDL2</accession>
<evidence type="ECO:0000256" key="4">
    <source>
        <dbReference type="ARBA" id="ARBA00022694"/>
    </source>
</evidence>
<dbReference type="CDD" id="cd04301">
    <property type="entry name" value="NAT_SF"/>
    <property type="match status" value="1"/>
</dbReference>
<gene>
    <name evidence="9" type="primary">tmcA</name>
    <name evidence="11" type="ORF">IPMB12_09700</name>
</gene>
<dbReference type="PANTHER" id="PTHR10925:SF5">
    <property type="entry name" value="RNA CYTIDINE ACETYLTRANSFERASE"/>
    <property type="match status" value="1"/>
</dbReference>
<dbReference type="GO" id="GO:0002101">
    <property type="term" value="P:tRNA wobble cytosine modification"/>
    <property type="evidence" value="ECO:0007669"/>
    <property type="project" value="UniProtKB-UniRule"/>
</dbReference>